<dbReference type="RefSeq" id="WP_124904078.1">
    <property type="nucleotide sequence ID" value="NZ_RQJP01000001.1"/>
</dbReference>
<dbReference type="OrthoDB" id="976933at2"/>
<dbReference type="NCBIfam" id="TIGR03804">
    <property type="entry name" value="para_beta_helix"/>
    <property type="match status" value="1"/>
</dbReference>
<dbReference type="NCBIfam" id="TIGR04183">
    <property type="entry name" value="Por_Secre_tail"/>
    <property type="match status" value="1"/>
</dbReference>
<protein>
    <submittedName>
        <fullName evidence="2">T9SS C-terminal target domain-containing protein</fullName>
    </submittedName>
</protein>
<name>A0A3P1CVY5_9BACT</name>
<dbReference type="InterPro" id="IPR039448">
    <property type="entry name" value="Beta_helix"/>
</dbReference>
<evidence type="ECO:0000259" key="1">
    <source>
        <dbReference type="Pfam" id="PF13229"/>
    </source>
</evidence>
<dbReference type="SUPFAM" id="SSF51126">
    <property type="entry name" value="Pectin lyase-like"/>
    <property type="match status" value="2"/>
</dbReference>
<dbReference type="Pfam" id="PF13229">
    <property type="entry name" value="Beta_helix"/>
    <property type="match status" value="2"/>
</dbReference>
<evidence type="ECO:0000313" key="3">
    <source>
        <dbReference type="Proteomes" id="UP000274271"/>
    </source>
</evidence>
<dbReference type="SUPFAM" id="SSF49785">
    <property type="entry name" value="Galactose-binding domain-like"/>
    <property type="match status" value="1"/>
</dbReference>
<dbReference type="Gene3D" id="2.60.120.260">
    <property type="entry name" value="Galactose-binding domain-like"/>
    <property type="match status" value="1"/>
</dbReference>
<dbReference type="Gene3D" id="2.160.20.10">
    <property type="entry name" value="Single-stranded right-handed beta-helix, Pectin lyase-like"/>
    <property type="match status" value="1"/>
</dbReference>
<dbReference type="Proteomes" id="UP000274271">
    <property type="component" value="Unassembled WGS sequence"/>
</dbReference>
<sequence length="1113" mass="121029">MRLFLLVIFINYFVSAKAATYYFSTLTGDDSRTSSQAQNSATPWKTIAKLNSFFPNLQPGDAVLFKRGETFYGQIIVGKSGSSNLPIILADYGSGAKPVISGFVSLSNWTSVGNGIWETTNSGLPNAINVLTIDGKVEPMGRYPNADAANKGYLTYEGHSGNTQITDNQLPASPNWSGAEVVIRKTRWILDKGTITQHSGTSLTYSGTSSYQAEDNFGYFIQNHRSTLDKSGEWYFNKAAKKVSIYLTSGINPNNQSIKVSSLSTLIQVLGKNYIKFQNLQIEGADLNGFNLSGTSTITISNCTIATCINGIAGQNNTLPVIENAEILNSGNTGIYLTATTNAILRNTTITNTGIIGGMGLNGDDTYQAVIIRGSGNLVEKNTVTNTGYSALRFEGDNTILQNNFVSNFNLVKDDGGGIYSWNGNPNSPEKASKIVNNIVLNGIGAGSGTPKSSDLFTHGIYLDDNTGYVDVKGNTVAYCNGSGIFLHNANHINLSGNTVFSNEWQLFMQQNGVYQIRNNSINENKFFAKNSTQLASRIVSDLNDIKQFGTFDNNYYSRPLDDGFIINANTNSGISGIYTLSDWKTAFSLDANSRTSPIPIPSYRLNTLIGNNKFPNGTFTNHINNAYSWSPSGNVKLEWSNEGGLDAGCMKTTFYTTINPLVKDRSALITMEIGAVSAAKKYILKFSLVGTQKQRSFQVYLRKRDSPYNDLTPRYPCNLSTTRTENEFAFSVPTSESNAFLVFQTDQADGTFFVDNLQLVEADLSFINPDDVIHFEYNASGVNKGFNLPTGTFVDLENRTYQGTGTLAPWSSLILLKKSDTASPQPTVCTPPAPPTVSSSSSAITAGQSVTLTASNCASTVVWSTSQIGTSLIITPSSTTSYTAICKQSDACKSVPSTVLTIEVSPIINPAVTVTGNFEGYLDKVECGSIRGWVWDRNKPNDPVLLEFYANGKVIGSTKADLYRADLKTAGKGNGNHGYTFTTPPSIKTGETFQISAKVQNSTFTLTWSPKTLNCAPNARAVAVGEIESDSSDFKITPNPVDREFEVSYYTVQPMASEISIIDQMGRSWYKKGIEGAGYHRQKIYLQGASGVYMVLIRQGNQLRSKKIIFRQ</sequence>
<dbReference type="InterPro" id="IPR022441">
    <property type="entry name" value="Para_beta_helix_rpt-2"/>
</dbReference>
<feature type="domain" description="Right handed beta helix" evidence="1">
    <location>
        <begin position="367"/>
        <end position="526"/>
    </location>
</feature>
<keyword evidence="3" id="KW-1185">Reference proteome</keyword>
<gene>
    <name evidence="2" type="ORF">EHT87_03975</name>
</gene>
<dbReference type="PANTHER" id="PTHR36453:SF1">
    <property type="entry name" value="RIGHT HANDED BETA HELIX DOMAIN-CONTAINING PROTEIN"/>
    <property type="match status" value="1"/>
</dbReference>
<organism evidence="2 3">
    <name type="scientific">Larkinella knui</name>
    <dbReference type="NCBI Taxonomy" id="2025310"/>
    <lineage>
        <taxon>Bacteria</taxon>
        <taxon>Pseudomonadati</taxon>
        <taxon>Bacteroidota</taxon>
        <taxon>Cytophagia</taxon>
        <taxon>Cytophagales</taxon>
        <taxon>Spirosomataceae</taxon>
        <taxon>Larkinella</taxon>
    </lineage>
</organism>
<accession>A0A3P1CVY5</accession>
<evidence type="ECO:0000313" key="2">
    <source>
        <dbReference type="EMBL" id="RRB17453.1"/>
    </source>
</evidence>
<dbReference type="SMART" id="SM00710">
    <property type="entry name" value="PbH1"/>
    <property type="match status" value="9"/>
</dbReference>
<dbReference type="InterPro" id="IPR026444">
    <property type="entry name" value="Secre_tail"/>
</dbReference>
<dbReference type="InterPro" id="IPR011050">
    <property type="entry name" value="Pectin_lyase_fold/virulence"/>
</dbReference>
<comment type="caution">
    <text evidence="2">The sequence shown here is derived from an EMBL/GenBank/DDBJ whole genome shotgun (WGS) entry which is preliminary data.</text>
</comment>
<dbReference type="PANTHER" id="PTHR36453">
    <property type="entry name" value="SECRETED PROTEIN-RELATED"/>
    <property type="match status" value="1"/>
</dbReference>
<dbReference type="InterPro" id="IPR006626">
    <property type="entry name" value="PbH1"/>
</dbReference>
<dbReference type="InterPro" id="IPR008979">
    <property type="entry name" value="Galactose-bd-like_sf"/>
</dbReference>
<dbReference type="EMBL" id="RQJP01000001">
    <property type="protein sequence ID" value="RRB17453.1"/>
    <property type="molecule type" value="Genomic_DNA"/>
</dbReference>
<proteinExistence type="predicted"/>
<dbReference type="InterPro" id="IPR012334">
    <property type="entry name" value="Pectin_lyas_fold"/>
</dbReference>
<reference evidence="2 3" key="1">
    <citation type="submission" date="2018-11" db="EMBL/GenBank/DDBJ databases">
        <authorList>
            <person name="Zhou Z."/>
            <person name="Wang G."/>
        </authorList>
    </citation>
    <scope>NUCLEOTIDE SEQUENCE [LARGE SCALE GENOMIC DNA]</scope>
    <source>
        <strain evidence="2 3">KCTC42998</strain>
    </source>
</reference>
<dbReference type="AlphaFoldDB" id="A0A3P1CVY5"/>
<feature type="domain" description="Right handed beta helix" evidence="1">
    <location>
        <begin position="258"/>
        <end position="354"/>
    </location>
</feature>